<dbReference type="Gene3D" id="3.40.1110.10">
    <property type="entry name" value="Calcium-transporting ATPase, cytoplasmic domain N"/>
    <property type="match status" value="1"/>
</dbReference>
<feature type="transmembrane region" description="Helical" evidence="18">
    <location>
        <begin position="667"/>
        <end position="689"/>
    </location>
</feature>
<keyword evidence="10" id="KW-0547">Nucleotide-binding</keyword>
<reference evidence="20" key="1">
    <citation type="submission" date="2016-08" db="EMBL/GenBank/DDBJ databases">
        <title>Complete genome of Cloacibacillus porcorum.</title>
        <authorList>
            <person name="Looft T."/>
            <person name="Bayles D.O."/>
            <person name="Alt D.P."/>
        </authorList>
    </citation>
    <scope>NUCLEOTIDE SEQUENCE [LARGE SCALE GENOMIC DNA]</scope>
    <source>
        <strain evidence="20">CL-84</strain>
    </source>
</reference>
<keyword evidence="15 18" id="KW-0472">Membrane</keyword>
<keyword evidence="12" id="KW-0460">Magnesium</keyword>
<feature type="domain" description="Cation-transporting P-type ATPase N-terminal" evidence="19">
    <location>
        <begin position="9"/>
        <end position="82"/>
    </location>
</feature>
<dbReference type="OrthoDB" id="9760364at2"/>
<evidence type="ECO:0000256" key="17">
    <source>
        <dbReference type="ARBA" id="ARBA00047295"/>
    </source>
</evidence>
<feature type="transmembrane region" description="Helical" evidence="18">
    <location>
        <begin position="66"/>
        <end position="86"/>
    </location>
</feature>
<dbReference type="GO" id="GO:0015444">
    <property type="term" value="F:P-type magnesium transporter activity"/>
    <property type="evidence" value="ECO:0007669"/>
    <property type="project" value="UniProtKB-EC"/>
</dbReference>
<dbReference type="KEGG" id="cpor:BED41_14340"/>
<dbReference type="GO" id="GO:0005524">
    <property type="term" value="F:ATP binding"/>
    <property type="evidence" value="ECO:0007669"/>
    <property type="project" value="UniProtKB-KW"/>
</dbReference>
<evidence type="ECO:0000256" key="13">
    <source>
        <dbReference type="ARBA" id="ARBA00022967"/>
    </source>
</evidence>
<keyword evidence="9 18" id="KW-0812">Transmembrane</keyword>
<dbReference type="InterPro" id="IPR036412">
    <property type="entry name" value="HAD-like_sf"/>
</dbReference>
<dbReference type="InterPro" id="IPR004014">
    <property type="entry name" value="ATPase_P-typ_cation-transptr_N"/>
</dbReference>
<dbReference type="Proteomes" id="UP000093044">
    <property type="component" value="Chromosome"/>
</dbReference>
<protein>
    <recommendedName>
        <fullName evidence="5">Magnesium-transporting ATPase, P-type 1</fullName>
        <ecNumber evidence="4">7.2.2.14</ecNumber>
    </recommendedName>
    <alternativeName>
        <fullName evidence="16">Mg(2+) transport ATPase, P-type 1</fullName>
    </alternativeName>
</protein>
<dbReference type="Gene3D" id="3.40.50.1000">
    <property type="entry name" value="HAD superfamily/HAD-like"/>
    <property type="match status" value="1"/>
</dbReference>
<comment type="similarity">
    <text evidence="3">Belongs to the cation transport ATPase (P-type) (TC 3.A.3) family. Type IIIB subfamily.</text>
</comment>
<comment type="catalytic activity">
    <reaction evidence="17">
        <text>Mg(2+)(out) + ATP + H2O = Mg(2+)(in) + ADP + phosphate + H(+)</text>
        <dbReference type="Rhea" id="RHEA:10260"/>
        <dbReference type="ChEBI" id="CHEBI:15377"/>
        <dbReference type="ChEBI" id="CHEBI:15378"/>
        <dbReference type="ChEBI" id="CHEBI:18420"/>
        <dbReference type="ChEBI" id="CHEBI:30616"/>
        <dbReference type="ChEBI" id="CHEBI:43474"/>
        <dbReference type="ChEBI" id="CHEBI:456216"/>
        <dbReference type="EC" id="7.2.2.14"/>
    </reaction>
</comment>
<dbReference type="STRING" id="1197717.BED41_14340"/>
<evidence type="ECO:0000256" key="4">
    <source>
        <dbReference type="ARBA" id="ARBA00012786"/>
    </source>
</evidence>
<dbReference type="InterPro" id="IPR023214">
    <property type="entry name" value="HAD_sf"/>
</dbReference>
<evidence type="ECO:0000256" key="3">
    <source>
        <dbReference type="ARBA" id="ARBA00008746"/>
    </source>
</evidence>
<comment type="subcellular location">
    <subcellularLocation>
        <location evidence="2">Cell inner membrane</location>
        <topology evidence="2">Multi-pass membrane protein</topology>
    </subcellularLocation>
</comment>
<feature type="transmembrane region" description="Helical" evidence="18">
    <location>
        <begin position="284"/>
        <end position="308"/>
    </location>
</feature>
<evidence type="ECO:0000256" key="6">
    <source>
        <dbReference type="ARBA" id="ARBA00022475"/>
    </source>
</evidence>
<dbReference type="Pfam" id="PF13246">
    <property type="entry name" value="Cation_ATPase"/>
    <property type="match status" value="1"/>
</dbReference>
<evidence type="ECO:0000256" key="1">
    <source>
        <dbReference type="ARBA" id="ARBA00003954"/>
    </source>
</evidence>
<comment type="function">
    <text evidence="1">Mediates magnesium influx to the cytosol.</text>
</comment>
<dbReference type="PRINTS" id="PR01836">
    <property type="entry name" value="MGATPASE"/>
</dbReference>
<evidence type="ECO:0000256" key="2">
    <source>
        <dbReference type="ARBA" id="ARBA00004429"/>
    </source>
</evidence>
<dbReference type="SFLD" id="SFLDF00027">
    <property type="entry name" value="p-type_atpase"/>
    <property type="match status" value="1"/>
</dbReference>
<evidence type="ECO:0000313" key="21">
    <source>
        <dbReference type="Proteomes" id="UP000093044"/>
    </source>
</evidence>
<dbReference type="Pfam" id="PF00690">
    <property type="entry name" value="Cation_ATPase_N"/>
    <property type="match status" value="1"/>
</dbReference>
<dbReference type="InterPro" id="IPR008250">
    <property type="entry name" value="ATPase_P-typ_transduc_dom_A_sf"/>
</dbReference>
<dbReference type="SUPFAM" id="SSF81653">
    <property type="entry name" value="Calcium ATPase, transduction domain A"/>
    <property type="match status" value="1"/>
</dbReference>
<evidence type="ECO:0000259" key="19">
    <source>
        <dbReference type="SMART" id="SM00831"/>
    </source>
</evidence>
<dbReference type="NCBIfam" id="TIGR01524">
    <property type="entry name" value="ATPase-IIIB_Mg"/>
    <property type="match status" value="1"/>
</dbReference>
<dbReference type="Pfam" id="PF08282">
    <property type="entry name" value="Hydrolase_3"/>
    <property type="match status" value="1"/>
</dbReference>
<keyword evidence="14 18" id="KW-1133">Transmembrane helix</keyword>
<dbReference type="InterPro" id="IPR018303">
    <property type="entry name" value="ATPase_P-typ_P_site"/>
</dbReference>
<keyword evidence="21" id="KW-1185">Reference proteome</keyword>
<dbReference type="NCBIfam" id="TIGR01494">
    <property type="entry name" value="ATPase_P-type"/>
    <property type="match status" value="2"/>
</dbReference>
<dbReference type="SMART" id="SM00831">
    <property type="entry name" value="Cation_ATPase_N"/>
    <property type="match status" value="1"/>
</dbReference>
<keyword evidence="8" id="KW-0597">Phosphoprotein</keyword>
<evidence type="ECO:0000256" key="12">
    <source>
        <dbReference type="ARBA" id="ARBA00022842"/>
    </source>
</evidence>
<evidence type="ECO:0000256" key="9">
    <source>
        <dbReference type="ARBA" id="ARBA00022692"/>
    </source>
</evidence>
<evidence type="ECO:0000256" key="11">
    <source>
        <dbReference type="ARBA" id="ARBA00022840"/>
    </source>
</evidence>
<dbReference type="AlphaFoldDB" id="A0A1B2I871"/>
<organism evidence="20 21">
    <name type="scientific">Cloacibacillus porcorum</name>
    <dbReference type="NCBI Taxonomy" id="1197717"/>
    <lineage>
        <taxon>Bacteria</taxon>
        <taxon>Thermotogati</taxon>
        <taxon>Synergistota</taxon>
        <taxon>Synergistia</taxon>
        <taxon>Synergistales</taxon>
        <taxon>Synergistaceae</taxon>
        <taxon>Cloacibacillus</taxon>
    </lineage>
</organism>
<evidence type="ECO:0000313" key="20">
    <source>
        <dbReference type="EMBL" id="ANZ46174.1"/>
    </source>
</evidence>
<dbReference type="GO" id="GO:0005886">
    <property type="term" value="C:plasma membrane"/>
    <property type="evidence" value="ECO:0007669"/>
    <property type="project" value="UniProtKB-SubCell"/>
</dbReference>
<evidence type="ECO:0000256" key="10">
    <source>
        <dbReference type="ARBA" id="ARBA00022741"/>
    </source>
</evidence>
<keyword evidence="7" id="KW-0997">Cell inner membrane</keyword>
<keyword evidence="6" id="KW-1003">Cell membrane</keyword>
<dbReference type="PANTHER" id="PTHR42861">
    <property type="entry name" value="CALCIUM-TRANSPORTING ATPASE"/>
    <property type="match status" value="1"/>
</dbReference>
<evidence type="ECO:0000256" key="7">
    <source>
        <dbReference type="ARBA" id="ARBA00022519"/>
    </source>
</evidence>
<dbReference type="EMBL" id="CP016757">
    <property type="protein sequence ID" value="ANZ46174.1"/>
    <property type="molecule type" value="Genomic_DNA"/>
</dbReference>
<dbReference type="InterPro" id="IPR023298">
    <property type="entry name" value="ATPase_P-typ_TM_dom_sf"/>
</dbReference>
<accession>A0A1B2I871</accession>
<dbReference type="SFLD" id="SFLDG00002">
    <property type="entry name" value="C1.7:_P-type_atpase_like"/>
    <property type="match status" value="1"/>
</dbReference>
<feature type="transmembrane region" description="Helical" evidence="18">
    <location>
        <begin position="254"/>
        <end position="272"/>
    </location>
</feature>
<feature type="transmembrane region" description="Helical" evidence="18">
    <location>
        <begin position="853"/>
        <end position="871"/>
    </location>
</feature>
<evidence type="ECO:0000256" key="8">
    <source>
        <dbReference type="ARBA" id="ARBA00022553"/>
    </source>
</evidence>
<evidence type="ECO:0000256" key="18">
    <source>
        <dbReference type="SAM" id="Phobius"/>
    </source>
</evidence>
<evidence type="ECO:0000256" key="5">
    <source>
        <dbReference type="ARBA" id="ARBA00013555"/>
    </source>
</evidence>
<evidence type="ECO:0000256" key="14">
    <source>
        <dbReference type="ARBA" id="ARBA00022989"/>
    </source>
</evidence>
<dbReference type="Gene3D" id="1.20.1110.10">
    <property type="entry name" value="Calcium-transporting ATPase, transmembrane domain"/>
    <property type="match status" value="1"/>
</dbReference>
<gene>
    <name evidence="20" type="ORF">BED41_14340</name>
</gene>
<dbReference type="GO" id="GO:0016887">
    <property type="term" value="F:ATP hydrolysis activity"/>
    <property type="evidence" value="ECO:0007669"/>
    <property type="project" value="InterPro"/>
</dbReference>
<dbReference type="InterPro" id="IPR044492">
    <property type="entry name" value="P_typ_ATPase_HD_dom"/>
</dbReference>
<dbReference type="InterPro" id="IPR023299">
    <property type="entry name" value="ATPase_P-typ_cyto_dom_N"/>
</dbReference>
<dbReference type="Pfam" id="PF00689">
    <property type="entry name" value="Cation_ATPase_C"/>
    <property type="match status" value="1"/>
</dbReference>
<dbReference type="InterPro" id="IPR001757">
    <property type="entry name" value="P_typ_ATPase"/>
</dbReference>
<dbReference type="PROSITE" id="PS00154">
    <property type="entry name" value="ATPASE_E1_E2"/>
    <property type="match status" value="1"/>
</dbReference>
<dbReference type="SFLD" id="SFLDS00003">
    <property type="entry name" value="Haloacid_Dehalogenase"/>
    <property type="match status" value="1"/>
</dbReference>
<dbReference type="SUPFAM" id="SSF56784">
    <property type="entry name" value="HAD-like"/>
    <property type="match status" value="1"/>
</dbReference>
<dbReference type="InterPro" id="IPR006415">
    <property type="entry name" value="P-type_ATPase_IIIB"/>
</dbReference>
<dbReference type="Gene3D" id="2.70.150.10">
    <property type="entry name" value="Calcium-transporting ATPase, cytoplasmic transduction domain A"/>
    <property type="match status" value="1"/>
</dbReference>
<dbReference type="InterPro" id="IPR006068">
    <property type="entry name" value="ATPase_P-typ_cation-transptr_C"/>
</dbReference>
<keyword evidence="13" id="KW-1278">Translocase</keyword>
<feature type="transmembrane region" description="Helical" evidence="18">
    <location>
        <begin position="817"/>
        <end position="841"/>
    </location>
</feature>
<keyword evidence="11" id="KW-0067">ATP-binding</keyword>
<sequence>MFSDSRMKRYAGCGAEEVFRAIPTTPAGLPQERVEAMRAKYGENRLSSRKDDTFPHRLRRAFVDPFTMILFTLAVISLITDVLLASNFTRNITTSLIICVMILVSGAIRLVQETRAKRASDRLDRLIHTNVTVKRGGVLVDIPAERLVVGDLVMLSAGGRIPADLRLVKTTNLFVSQAAITGESAILEKESAPCPDAGRTPFTRLKNLAFMASSVISGRGEGVVLAVGRDTLYGNFVRPDSKNSDAFQRGENSVAWVLIRFMAVLVPAVFLVSGVARGSWLESFAFALSVAVGLTPEMLPLVINACLARGSLSMSRKRAIVKNIDAMQVLGSMDVLCIDKTGTLTQESILLEYYLDILGGESPEALELAYLNSFHHSGLSNPIDSAILACRTMPDRGGRLAELAGLCRKTDEIPFDYERKFASTLVRTPEKSHLLIVKGDIQRVFSRCRFVEYRGEAIPIGENGEGSVSAIVDEMLEEGMKVIAVAKKELGAQERLSPADENDMTLVGYLAFFDAPKRSAAQSVEDLKRLRVTPKVMTGDNSQTALSICRRVGLPAAAMLTGAQIGGLSDEELRAAVKETDIFAELTPGQKVRLLSALRENGRTAGFLGDGMNDIPALNEADVGISVDTAVDAAKEAADVILLEKELNILGQGIMEGRRTFVNMLKYIKITASSNFGNILSVVCASVALPFFPMTAIQLLLLNLLYDTLCIVLPWDSVDAEDTETPREWSGKTLSGFMLSFGPISSIFDIMTFLFLYFVLCPRLCGGLLYTQLADPALRLRYAALFQTGWFLESMWTQVLILHMLRTKKIPFLQSRASAPVLLITLLGIVVFTGLTLTPLAHPLGLTRLPLEYFGFLLPVVLLYMLLVSFVKRLYIRQHGELI</sequence>
<dbReference type="SUPFAM" id="SSF81665">
    <property type="entry name" value="Calcium ATPase, transmembrane domain M"/>
    <property type="match status" value="1"/>
</dbReference>
<dbReference type="EC" id="7.2.2.14" evidence="4"/>
<dbReference type="InterPro" id="IPR059000">
    <property type="entry name" value="ATPase_P-type_domA"/>
</dbReference>
<evidence type="ECO:0000256" key="15">
    <source>
        <dbReference type="ARBA" id="ARBA00023136"/>
    </source>
</evidence>
<dbReference type="Pfam" id="PF00122">
    <property type="entry name" value="E1-E2_ATPase"/>
    <property type="match status" value="1"/>
</dbReference>
<feature type="transmembrane region" description="Helical" evidence="18">
    <location>
        <begin position="92"/>
        <end position="111"/>
    </location>
</feature>
<dbReference type="SUPFAM" id="SSF81660">
    <property type="entry name" value="Metal cation-transporting ATPase, ATP-binding domain N"/>
    <property type="match status" value="1"/>
</dbReference>
<name>A0A1B2I871_9BACT</name>
<feature type="transmembrane region" description="Helical" evidence="18">
    <location>
        <begin position="736"/>
        <end position="760"/>
    </location>
</feature>
<proteinExistence type="inferred from homology"/>
<evidence type="ECO:0000256" key="16">
    <source>
        <dbReference type="ARBA" id="ARBA00029806"/>
    </source>
</evidence>